<dbReference type="AlphaFoldDB" id="A0A5J5BGC7"/>
<keyword evidence="15" id="KW-0675">Receptor</keyword>
<comment type="catalytic activity">
    <reaction evidence="17 19">
        <text>L-threonyl-[protein] + ATP = O-phospho-L-threonyl-[protein] + ADP + H(+)</text>
        <dbReference type="Rhea" id="RHEA:46608"/>
        <dbReference type="Rhea" id="RHEA-COMP:11060"/>
        <dbReference type="Rhea" id="RHEA-COMP:11605"/>
        <dbReference type="ChEBI" id="CHEBI:15378"/>
        <dbReference type="ChEBI" id="CHEBI:30013"/>
        <dbReference type="ChEBI" id="CHEBI:30616"/>
        <dbReference type="ChEBI" id="CHEBI:61977"/>
        <dbReference type="ChEBI" id="CHEBI:456216"/>
        <dbReference type="EC" id="2.7.11.1"/>
    </reaction>
</comment>
<evidence type="ECO:0000256" key="7">
    <source>
        <dbReference type="ARBA" id="ARBA00022729"/>
    </source>
</evidence>
<evidence type="ECO:0000256" key="8">
    <source>
        <dbReference type="ARBA" id="ARBA00022734"/>
    </source>
</evidence>
<evidence type="ECO:0000256" key="17">
    <source>
        <dbReference type="ARBA" id="ARBA00047899"/>
    </source>
</evidence>
<dbReference type="GO" id="GO:0030246">
    <property type="term" value="F:carbohydrate binding"/>
    <property type="evidence" value="ECO:0007669"/>
    <property type="project" value="UniProtKB-KW"/>
</dbReference>
<dbReference type="CDD" id="cd01098">
    <property type="entry name" value="PAN_AP_plant"/>
    <property type="match status" value="1"/>
</dbReference>
<comment type="catalytic activity">
    <reaction evidence="18 19">
        <text>L-seryl-[protein] + ATP = O-phospho-L-seryl-[protein] + ADP + H(+)</text>
        <dbReference type="Rhea" id="RHEA:17989"/>
        <dbReference type="Rhea" id="RHEA-COMP:9863"/>
        <dbReference type="Rhea" id="RHEA-COMP:11604"/>
        <dbReference type="ChEBI" id="CHEBI:15378"/>
        <dbReference type="ChEBI" id="CHEBI:29999"/>
        <dbReference type="ChEBI" id="CHEBI:30616"/>
        <dbReference type="ChEBI" id="CHEBI:83421"/>
        <dbReference type="ChEBI" id="CHEBI:456216"/>
        <dbReference type="EC" id="2.7.11.1"/>
    </reaction>
</comment>
<dbReference type="Gene3D" id="3.30.200.20">
    <property type="entry name" value="Phosphorylase Kinase, domain 1"/>
    <property type="match status" value="1"/>
</dbReference>
<keyword evidence="6 20" id="KW-0812">Transmembrane</keyword>
<dbReference type="GO" id="GO:0106310">
    <property type="term" value="F:protein serine kinase activity"/>
    <property type="evidence" value="ECO:0007669"/>
    <property type="project" value="RHEA"/>
</dbReference>
<evidence type="ECO:0000256" key="11">
    <source>
        <dbReference type="ARBA" id="ARBA00022840"/>
    </source>
</evidence>
<keyword evidence="9 19" id="KW-0547">Nucleotide-binding</keyword>
<organism evidence="25 26">
    <name type="scientific">Nyssa sinensis</name>
    <dbReference type="NCBI Taxonomy" id="561372"/>
    <lineage>
        <taxon>Eukaryota</taxon>
        <taxon>Viridiplantae</taxon>
        <taxon>Streptophyta</taxon>
        <taxon>Embryophyta</taxon>
        <taxon>Tracheophyta</taxon>
        <taxon>Spermatophyta</taxon>
        <taxon>Magnoliopsida</taxon>
        <taxon>eudicotyledons</taxon>
        <taxon>Gunneridae</taxon>
        <taxon>Pentapetalae</taxon>
        <taxon>asterids</taxon>
        <taxon>Cornales</taxon>
        <taxon>Nyssaceae</taxon>
        <taxon>Nyssa</taxon>
    </lineage>
</organism>
<evidence type="ECO:0000256" key="12">
    <source>
        <dbReference type="ARBA" id="ARBA00022989"/>
    </source>
</evidence>
<dbReference type="EMBL" id="CM018035">
    <property type="protein sequence ID" value="KAA8541809.1"/>
    <property type="molecule type" value="Genomic_DNA"/>
</dbReference>
<keyword evidence="3 19" id="KW-0723">Serine/threonine-protein kinase</keyword>
<evidence type="ECO:0000256" key="20">
    <source>
        <dbReference type="SAM" id="Phobius"/>
    </source>
</evidence>
<dbReference type="PROSITE" id="PS50948">
    <property type="entry name" value="PAN"/>
    <property type="match status" value="1"/>
</dbReference>
<keyword evidence="5 19" id="KW-0808">Transferase</keyword>
<evidence type="ECO:0000313" key="26">
    <source>
        <dbReference type="Proteomes" id="UP000325577"/>
    </source>
</evidence>
<keyword evidence="10 19" id="KW-0418">Kinase</keyword>
<dbReference type="InterPro" id="IPR024171">
    <property type="entry name" value="SRK-like_kinase"/>
</dbReference>
<evidence type="ECO:0000256" key="16">
    <source>
        <dbReference type="ARBA" id="ARBA00023180"/>
    </source>
</evidence>
<keyword evidence="26" id="KW-1185">Reference proteome</keyword>
<proteinExistence type="inferred from homology"/>
<dbReference type="InterPro" id="IPR008271">
    <property type="entry name" value="Ser/Thr_kinase_AS"/>
</dbReference>
<dbReference type="SMART" id="SM00220">
    <property type="entry name" value="S_TKc"/>
    <property type="match status" value="1"/>
</dbReference>
<keyword evidence="16" id="KW-0325">Glycoprotein</keyword>
<keyword evidence="14" id="KW-1015">Disulfide bond</keyword>
<evidence type="ECO:0000259" key="23">
    <source>
        <dbReference type="PROSITE" id="PS50927"/>
    </source>
</evidence>
<evidence type="ECO:0000256" key="15">
    <source>
        <dbReference type="ARBA" id="ARBA00023170"/>
    </source>
</evidence>
<evidence type="ECO:0000256" key="21">
    <source>
        <dbReference type="SAM" id="SignalP"/>
    </source>
</evidence>
<dbReference type="GO" id="GO:0004674">
    <property type="term" value="F:protein serine/threonine kinase activity"/>
    <property type="evidence" value="ECO:0007669"/>
    <property type="project" value="UniProtKB-KW"/>
</dbReference>
<dbReference type="Gene3D" id="2.90.10.10">
    <property type="entry name" value="Bulb-type lectin domain"/>
    <property type="match status" value="1"/>
</dbReference>
<dbReference type="InterPro" id="IPR011009">
    <property type="entry name" value="Kinase-like_dom_sf"/>
</dbReference>
<dbReference type="InterPro" id="IPR001245">
    <property type="entry name" value="Ser-Thr/Tyr_kinase_cat_dom"/>
</dbReference>
<feature type="domain" description="Apple" evidence="24">
    <location>
        <begin position="304"/>
        <end position="387"/>
    </location>
</feature>
<dbReference type="FunFam" id="2.90.10.10:FF:000009">
    <property type="entry name" value="Receptor-like serine/threonine-protein kinase SD1-8"/>
    <property type="match status" value="1"/>
</dbReference>
<dbReference type="SUPFAM" id="SSF56112">
    <property type="entry name" value="Protein kinase-like (PK-like)"/>
    <property type="match status" value="1"/>
</dbReference>
<dbReference type="Proteomes" id="UP000325577">
    <property type="component" value="Linkage Group LG12"/>
</dbReference>
<dbReference type="SMART" id="SM00473">
    <property type="entry name" value="PAN_AP"/>
    <property type="match status" value="1"/>
</dbReference>
<evidence type="ECO:0000256" key="19">
    <source>
        <dbReference type="PIRNR" id="PIRNR000641"/>
    </source>
</evidence>
<feature type="domain" description="Protein kinase" evidence="22">
    <location>
        <begin position="493"/>
        <end position="707"/>
    </location>
</feature>
<evidence type="ECO:0000256" key="13">
    <source>
        <dbReference type="ARBA" id="ARBA00023136"/>
    </source>
</evidence>
<reference evidence="25 26" key="1">
    <citation type="submission" date="2019-09" db="EMBL/GenBank/DDBJ databases">
        <title>A chromosome-level genome assembly of the Chinese tupelo Nyssa sinensis.</title>
        <authorList>
            <person name="Yang X."/>
            <person name="Kang M."/>
            <person name="Yang Y."/>
            <person name="Xiong H."/>
            <person name="Wang M."/>
            <person name="Zhang Z."/>
            <person name="Wang Z."/>
            <person name="Wu H."/>
            <person name="Ma T."/>
            <person name="Liu J."/>
            <person name="Xi Z."/>
        </authorList>
    </citation>
    <scope>NUCLEOTIDE SEQUENCE [LARGE SCALE GENOMIC DNA]</scope>
    <source>
        <strain evidence="25">J267</strain>
        <tissue evidence="25">Leaf</tissue>
    </source>
</reference>
<dbReference type="PANTHER" id="PTHR27002:SF926">
    <property type="entry name" value="OS07G0535800 PROTEIN"/>
    <property type="match status" value="1"/>
</dbReference>
<evidence type="ECO:0000256" key="10">
    <source>
        <dbReference type="ARBA" id="ARBA00022777"/>
    </source>
</evidence>
<comment type="subcellular location">
    <subcellularLocation>
        <location evidence="1">Cell membrane</location>
        <topology evidence="1">Single-pass type I membrane protein</topology>
    </subcellularLocation>
</comment>
<evidence type="ECO:0000256" key="5">
    <source>
        <dbReference type="ARBA" id="ARBA00022679"/>
    </source>
</evidence>
<evidence type="ECO:0000256" key="2">
    <source>
        <dbReference type="ARBA" id="ARBA00022475"/>
    </source>
</evidence>
<dbReference type="InterPro" id="IPR003609">
    <property type="entry name" value="Pan_app"/>
</dbReference>
<dbReference type="SMART" id="SM00108">
    <property type="entry name" value="B_lectin"/>
    <property type="match status" value="1"/>
</dbReference>
<feature type="domain" description="Bulb-type lectin" evidence="23">
    <location>
        <begin position="27"/>
        <end position="147"/>
    </location>
</feature>
<protein>
    <recommendedName>
        <fullName evidence="19">Receptor-like serine/threonine-protein kinase</fullName>
        <ecNumber evidence="19">2.7.11.1</ecNumber>
    </recommendedName>
</protein>
<evidence type="ECO:0000259" key="22">
    <source>
        <dbReference type="PROSITE" id="PS50011"/>
    </source>
</evidence>
<dbReference type="SUPFAM" id="SSF51110">
    <property type="entry name" value="alpha-D-mannose-specific plant lectins"/>
    <property type="match status" value="1"/>
</dbReference>
<dbReference type="InterPro" id="IPR036426">
    <property type="entry name" value="Bulb-type_lectin_dom_sf"/>
</dbReference>
<name>A0A5J5BGC7_9ASTE</name>
<evidence type="ECO:0000256" key="14">
    <source>
        <dbReference type="ARBA" id="ARBA00023157"/>
    </source>
</evidence>
<keyword evidence="11 19" id="KW-0067">ATP-binding</keyword>
<gene>
    <name evidence="25" type="ORF">F0562_022961</name>
</gene>
<keyword evidence="13 20" id="KW-0472">Membrane</keyword>
<evidence type="ECO:0000259" key="24">
    <source>
        <dbReference type="PROSITE" id="PS50948"/>
    </source>
</evidence>
<dbReference type="PROSITE" id="PS50927">
    <property type="entry name" value="BULB_LECTIN"/>
    <property type="match status" value="1"/>
</dbReference>
<keyword evidence="2" id="KW-1003">Cell membrane</keyword>
<dbReference type="GO" id="GO:0005886">
    <property type="term" value="C:plasma membrane"/>
    <property type="evidence" value="ECO:0007669"/>
    <property type="project" value="UniProtKB-SubCell"/>
</dbReference>
<evidence type="ECO:0000256" key="9">
    <source>
        <dbReference type="ARBA" id="ARBA00022741"/>
    </source>
</evidence>
<dbReference type="PROSITE" id="PS00108">
    <property type="entry name" value="PROTEIN_KINASE_ST"/>
    <property type="match status" value="1"/>
</dbReference>
<dbReference type="Pfam" id="PF07714">
    <property type="entry name" value="PK_Tyr_Ser-Thr"/>
    <property type="match status" value="1"/>
</dbReference>
<evidence type="ECO:0000256" key="18">
    <source>
        <dbReference type="ARBA" id="ARBA00048679"/>
    </source>
</evidence>
<dbReference type="PIRSF" id="PIRSF000641">
    <property type="entry name" value="SRK"/>
    <property type="match status" value="1"/>
</dbReference>
<dbReference type="PROSITE" id="PS50011">
    <property type="entry name" value="PROTEIN_KINASE_DOM"/>
    <property type="match status" value="1"/>
</dbReference>
<dbReference type="PANTHER" id="PTHR27002">
    <property type="entry name" value="RECEPTOR-LIKE SERINE/THREONINE-PROTEIN KINASE SD1-8"/>
    <property type="match status" value="1"/>
</dbReference>
<dbReference type="InterPro" id="IPR001480">
    <property type="entry name" value="Bulb-type_lectin_dom"/>
</dbReference>
<evidence type="ECO:0000256" key="3">
    <source>
        <dbReference type="ARBA" id="ARBA00022527"/>
    </source>
</evidence>
<feature type="transmembrane region" description="Helical" evidence="20">
    <location>
        <begin position="390"/>
        <end position="414"/>
    </location>
</feature>
<keyword evidence="12 20" id="KW-1133">Transmembrane helix</keyword>
<keyword evidence="4" id="KW-0597">Phosphoprotein</keyword>
<feature type="chain" id="PRO_5023896250" description="Receptor-like serine/threonine-protein kinase" evidence="21">
    <location>
        <begin position="26"/>
        <end position="707"/>
    </location>
</feature>
<dbReference type="CDD" id="cd00028">
    <property type="entry name" value="B_lectin"/>
    <property type="match status" value="1"/>
</dbReference>
<accession>A0A5J5BGC7</accession>
<comment type="similarity">
    <text evidence="19">Belongs to the protein kinase superfamily. Ser/Thr protein kinase family.</text>
</comment>
<feature type="signal peptide" evidence="21">
    <location>
        <begin position="1"/>
        <end position="25"/>
    </location>
</feature>
<dbReference type="InterPro" id="IPR000719">
    <property type="entry name" value="Prot_kinase_dom"/>
</dbReference>
<evidence type="ECO:0000256" key="6">
    <source>
        <dbReference type="ARBA" id="ARBA00022692"/>
    </source>
</evidence>
<evidence type="ECO:0000256" key="4">
    <source>
        <dbReference type="ARBA" id="ARBA00022553"/>
    </source>
</evidence>
<keyword evidence="7 21" id="KW-0732">Signal</keyword>
<dbReference type="Pfam" id="PF01453">
    <property type="entry name" value="B_lectin"/>
    <property type="match status" value="1"/>
</dbReference>
<dbReference type="Pfam" id="PF08276">
    <property type="entry name" value="PAN_2"/>
    <property type="match status" value="1"/>
</dbReference>
<evidence type="ECO:0000313" key="25">
    <source>
        <dbReference type="EMBL" id="KAA8541809.1"/>
    </source>
</evidence>
<evidence type="ECO:0000256" key="1">
    <source>
        <dbReference type="ARBA" id="ARBA00004251"/>
    </source>
</evidence>
<dbReference type="OrthoDB" id="4062651at2759"/>
<dbReference type="FunFam" id="3.30.200.20:FF:000330">
    <property type="entry name" value="G-type lectin S-receptor-like serine/threonine-protein kinase At4g03230"/>
    <property type="match status" value="1"/>
</dbReference>
<dbReference type="FunFam" id="1.10.510.10:FF:001019">
    <property type="entry name" value="G-type lectin S-receptor-like serine/threonine-protein kinase B120"/>
    <property type="match status" value="1"/>
</dbReference>
<sequence length="707" mass="80416">MATNRRNHILTSFSSFFLLTGLSYSETDTLLQGQQLRDGQQLVSNFGIFRLGFFQPASTPNRYLGIFYNRHKKAVWVANRNIPIFDGSGSLMIDIDGKLKISHNRGSPILLNLNSIRAVRNASASLLDSGNFVLYELSADGSKKQVLWQSIDYPTDTLLPGMKLGINLKTGHIWSLTSWITEEIPAIGSFTIGMDPNGTNQLIIWWRGDVYWTSGLWQDGHFQLASQLSYNGYYNFRIVSNEDEKYFNYSVSKDITLFPKLTMDSVGALKGFNMDPLGRIFTVMSCTDASSVRAGCVKQRLPICRKNANNWFTLKRGFMSGDRFKFSESENLTFTDCRAKCLNNCSCVAYASTNDNGTGCELWSKGTNFTESNINHARYIYILEPKIKKWWIWVTIIVGLPLLVPLFCSCYLIWINRKAISLMLCSFCYSIWRKITAKGGRKMHQMLFYELGDDSASSTIEGTAKQHRNKDGKMRHELQLYSFESIAAATDNFSSVHKLGEGGFGPVYKGKLLNGQEIAIKRLSRSSGQGLVEFKNEIKLIAKLQHTNLVRLLGCCIQGEEKLLIYEYMPNKSLDAFLFDPDRRNLLSWRKRLSIIEGIIQGLIYLHKYSRLKVIHRDLKASNILLDSEMNPKISDFGMARIFDLNDSEAKTRRIVGTYGYMSPEYAMKGIISMKTDVFSFGSPNARDCELQEKLQQLLFWNTWSTL</sequence>
<dbReference type="EC" id="2.7.11.1" evidence="19"/>
<dbReference type="GO" id="GO:0005524">
    <property type="term" value="F:ATP binding"/>
    <property type="evidence" value="ECO:0007669"/>
    <property type="project" value="UniProtKB-KW"/>
</dbReference>
<dbReference type="Gene3D" id="1.10.510.10">
    <property type="entry name" value="Transferase(Phosphotransferase) domain 1"/>
    <property type="match status" value="1"/>
</dbReference>
<keyword evidence="8" id="KW-0430">Lectin</keyword>